<dbReference type="PANTHER" id="PTHR10901:SF6">
    <property type="entry name" value="TROPOMODULIN, ISOFORM N"/>
    <property type="match status" value="1"/>
</dbReference>
<evidence type="ECO:0000313" key="4">
    <source>
        <dbReference type="Proteomes" id="UP000515135"/>
    </source>
</evidence>
<dbReference type="KEGG" id="bbel:109468600"/>
<dbReference type="GO" id="GO:0051694">
    <property type="term" value="P:pointed-end actin filament capping"/>
    <property type="evidence" value="ECO:0007669"/>
    <property type="project" value="InterPro"/>
</dbReference>
<dbReference type="RefSeq" id="XP_019622470.1">
    <property type="nucleotide sequence ID" value="XM_019766911.1"/>
</dbReference>
<dbReference type="InterPro" id="IPR032675">
    <property type="entry name" value="LRR_dom_sf"/>
</dbReference>
<dbReference type="PANTHER" id="PTHR10901">
    <property type="entry name" value="TROPOMODULIN"/>
    <property type="match status" value="1"/>
</dbReference>
<dbReference type="InterPro" id="IPR004934">
    <property type="entry name" value="TMOD"/>
</dbReference>
<dbReference type="Gene3D" id="3.80.10.10">
    <property type="entry name" value="Ribonuclease Inhibitor"/>
    <property type="match status" value="1"/>
</dbReference>
<dbReference type="Proteomes" id="UP000515135">
    <property type="component" value="Unplaced"/>
</dbReference>
<dbReference type="SUPFAM" id="SSF52047">
    <property type="entry name" value="RNI-like"/>
    <property type="match status" value="1"/>
</dbReference>
<protein>
    <submittedName>
        <fullName evidence="5">Tropomodulin-1-like</fullName>
    </submittedName>
</protein>
<keyword evidence="3" id="KW-0206">Cytoskeleton</keyword>
<dbReference type="Pfam" id="PF03250">
    <property type="entry name" value="Tropomodulin"/>
    <property type="match status" value="1"/>
</dbReference>
<name>A0A6P4Y0Q2_BRABE</name>
<sequence>MAGLIKFGLGEDLEKYRDIDEDAILSSMTEEELEALNAELDPDNDLLPVGLRQHDQTKKSPTGRFDREHLLKYLEKSAREHKDREDLIPFTGEKKGKAYVKKEVKDEDEGDEPILDPELEEALKEATDGELCDLAAILGMHTLMSNDQYYASLASGEIANKEGFRSVVKCTAYPQVQSEPPNTTDPHESLAKLQDNDSDLTDLNLNNIKNIAIPTLGDICSSLANNTNLKYLSMASTRSNDKVAQALADGLKENTTLERLNIESNFISGDGMKLIMEAVVNHPTLTEIRIANQRHSLGNSCEMAIADMLRKNRVVLKFGYSFEVPGPRDSADHSLTRNNDLVRRRRLGLPTEDLEEEEDQE</sequence>
<accession>A0A6P4Y0Q2</accession>
<dbReference type="GeneID" id="109468600"/>
<keyword evidence="2" id="KW-0963">Cytoplasm</keyword>
<dbReference type="GO" id="GO:0005523">
    <property type="term" value="F:tropomyosin binding"/>
    <property type="evidence" value="ECO:0007669"/>
    <property type="project" value="InterPro"/>
</dbReference>
<dbReference type="GO" id="GO:0030016">
    <property type="term" value="C:myofibril"/>
    <property type="evidence" value="ECO:0007669"/>
    <property type="project" value="TreeGrafter"/>
</dbReference>
<evidence type="ECO:0000313" key="5">
    <source>
        <dbReference type="RefSeq" id="XP_019622470.1"/>
    </source>
</evidence>
<proteinExistence type="predicted"/>
<dbReference type="AlphaFoldDB" id="A0A6P4Y0Q2"/>
<dbReference type="GO" id="GO:0030239">
    <property type="term" value="P:myofibril assembly"/>
    <property type="evidence" value="ECO:0007669"/>
    <property type="project" value="TreeGrafter"/>
</dbReference>
<keyword evidence="4" id="KW-1185">Reference proteome</keyword>
<comment type="subcellular location">
    <subcellularLocation>
        <location evidence="1">Cytoplasm</location>
        <location evidence="1">Cytoskeleton</location>
    </subcellularLocation>
</comment>
<dbReference type="GO" id="GO:0007015">
    <property type="term" value="P:actin filament organization"/>
    <property type="evidence" value="ECO:0007669"/>
    <property type="project" value="TreeGrafter"/>
</dbReference>
<organism evidence="4 5">
    <name type="scientific">Branchiostoma belcheri</name>
    <name type="common">Amphioxus</name>
    <dbReference type="NCBI Taxonomy" id="7741"/>
    <lineage>
        <taxon>Eukaryota</taxon>
        <taxon>Metazoa</taxon>
        <taxon>Chordata</taxon>
        <taxon>Cephalochordata</taxon>
        <taxon>Leptocardii</taxon>
        <taxon>Amphioxiformes</taxon>
        <taxon>Branchiostomatidae</taxon>
        <taxon>Branchiostoma</taxon>
    </lineage>
</organism>
<evidence type="ECO:0000256" key="2">
    <source>
        <dbReference type="ARBA" id="ARBA00022490"/>
    </source>
</evidence>
<evidence type="ECO:0000256" key="1">
    <source>
        <dbReference type="ARBA" id="ARBA00004245"/>
    </source>
</evidence>
<dbReference type="GO" id="GO:0005856">
    <property type="term" value="C:cytoskeleton"/>
    <property type="evidence" value="ECO:0007669"/>
    <property type="project" value="UniProtKB-SubCell"/>
</dbReference>
<dbReference type="OrthoDB" id="2163268at2759"/>
<reference evidence="5" key="1">
    <citation type="submission" date="2025-08" db="UniProtKB">
        <authorList>
            <consortium name="RefSeq"/>
        </authorList>
    </citation>
    <scope>IDENTIFICATION</scope>
    <source>
        <tissue evidence="5">Gonad</tissue>
    </source>
</reference>
<evidence type="ECO:0000256" key="3">
    <source>
        <dbReference type="ARBA" id="ARBA00023212"/>
    </source>
</evidence>
<gene>
    <name evidence="5" type="primary">LOC109468600</name>
</gene>